<dbReference type="HAMAP" id="MF_01978">
    <property type="entry name" value="Phosphofructokinase_II_B2"/>
    <property type="match status" value="1"/>
</dbReference>
<comment type="pathway">
    <text evidence="6">Carbohydrate degradation; glycolysis; D-glyceraldehyde 3-phosphate and glycerone phosphate from D-glucose: step 3/4.</text>
</comment>
<evidence type="ECO:0000256" key="4">
    <source>
        <dbReference type="ARBA" id="ARBA00022777"/>
    </source>
</evidence>
<comment type="catalytic activity">
    <reaction evidence="6">
        <text>beta-D-fructose 6-phosphate + diphosphate = beta-D-fructose 1,6-bisphosphate + phosphate + H(+)</text>
        <dbReference type="Rhea" id="RHEA:13613"/>
        <dbReference type="ChEBI" id="CHEBI:15378"/>
        <dbReference type="ChEBI" id="CHEBI:32966"/>
        <dbReference type="ChEBI" id="CHEBI:33019"/>
        <dbReference type="ChEBI" id="CHEBI:43474"/>
        <dbReference type="ChEBI" id="CHEBI:57634"/>
        <dbReference type="EC" id="2.7.1.90"/>
    </reaction>
</comment>
<comment type="caution">
    <text evidence="6">Lacks conserved residue(s) required for the propagation of feature annotation.</text>
</comment>
<keyword evidence="4 6" id="KW-0418">Kinase</keyword>
<keyword evidence="6" id="KW-0324">Glycolysis</keyword>
<dbReference type="AlphaFoldDB" id="A0A3G9K0F8"/>
<accession>A0A3G9K0F8</accession>
<dbReference type="InterPro" id="IPR000023">
    <property type="entry name" value="Phosphofructokinase_dom"/>
</dbReference>
<sequence length="389" mass="41287">MATQDALLVVHGGGPTAVINASLFGAVDEALKTPGVGRVLGALGGMGGITDGTFVDFAQVSPEKLSLLPSSPSSAIGTSRKPLEADDYRDLAHALERAGVRWLLPTGGNGTMNTCGEIWRACQAEGVSIDVVGIPKTMDNDIAVTDHAPGYASAALYMAASVSEVCCDVRGLPIHIVIVEAMGRNAGWVTAASALADESGTGGPDLIYLPEREFDEHAFLDDCQRLIDEKGSGVVVVSEGLHKTGGGPVAPILMQTGRSTYFGDVSAHLSRLVISELGYKSRSEKPGLLGRASMPWQSTIDRNEAIECGREAVRAVLAGDSGKMVGIERLSTSPYEVRYTRIPIEQVMLDERTLPDAYINEQGNGVTDEFRAWCRPLLGEPLRRFASFV</sequence>
<dbReference type="InterPro" id="IPR022953">
    <property type="entry name" value="ATP_PFK"/>
</dbReference>
<dbReference type="UniPathway" id="UPA00109">
    <property type="reaction ID" value="UER00182"/>
</dbReference>
<keyword evidence="6" id="KW-0963">Cytoplasm</keyword>
<dbReference type="OrthoDB" id="9802503at2"/>
<keyword evidence="9" id="KW-1185">Reference proteome</keyword>
<feature type="site" description="Important for catalytic activity; stabilizes the transition state when the phosphoryl donor is PPi" evidence="6">
    <location>
        <position position="136"/>
    </location>
</feature>
<dbReference type="GO" id="GO:0006002">
    <property type="term" value="P:fructose 6-phosphate metabolic process"/>
    <property type="evidence" value="ECO:0007669"/>
    <property type="project" value="InterPro"/>
</dbReference>
<comment type="subcellular location">
    <subcellularLocation>
        <location evidence="6">Cytoplasm</location>
    </subcellularLocation>
</comment>
<dbReference type="NCBIfam" id="NF010675">
    <property type="entry name" value="PRK14072.1"/>
    <property type="match status" value="1"/>
</dbReference>
<dbReference type="Proteomes" id="UP000273154">
    <property type="component" value="Chromosome"/>
</dbReference>
<reference evidence="9" key="1">
    <citation type="submission" date="2018-11" db="EMBL/GenBank/DDBJ databases">
        <title>Comparative genomics of Parolsenella catena and Libanicoccus massiliensis: Reclassification of Libanicoccus massiliensis as Parolsenella massiliensis comb. nov.</title>
        <authorList>
            <person name="Sakamoto M."/>
            <person name="Ikeyama N."/>
            <person name="Murakami T."/>
            <person name="Mori H."/>
            <person name="Yuki M."/>
            <person name="Ohkuma M."/>
        </authorList>
    </citation>
    <scope>NUCLEOTIDE SEQUENCE [LARGE SCALE GENOMIC DNA]</scope>
    <source>
        <strain evidence="9">JCM 31932</strain>
    </source>
</reference>
<keyword evidence="5 6" id="KW-0460">Magnesium</keyword>
<comment type="subunit">
    <text evidence="6">Homodimer.</text>
</comment>
<gene>
    <name evidence="8" type="primary">pfkA_1</name>
    <name evidence="6" type="synonym">pfp</name>
    <name evidence="8" type="ORF">Pcatena_02030</name>
</gene>
<proteinExistence type="inferred from homology"/>
<dbReference type="GO" id="GO:0003872">
    <property type="term" value="F:6-phosphofructokinase activity"/>
    <property type="evidence" value="ECO:0007669"/>
    <property type="project" value="UniProtKB-UniRule"/>
</dbReference>
<comment type="cofactor">
    <cofactor evidence="1 6">
        <name>Mg(2+)</name>
        <dbReference type="ChEBI" id="CHEBI:18420"/>
    </cofactor>
</comment>
<comment type="function">
    <text evidence="6">Catalyzes the phosphorylation of D-fructose 6-phosphate, the first committing step of glycolysis. Uses inorganic phosphate (PPi) as phosphoryl donor instead of ATP like common ATP-dependent phosphofructokinases (ATP-PFKs), which renders the reaction reversible, and can thus function both in glycolysis and gluconeogenesis. Consistently, PPi-PFK can replace the enzymes of both the forward (ATP-PFK) and reverse (fructose-bisphosphatase (FBPase)) reactions.</text>
</comment>
<dbReference type="Pfam" id="PF00365">
    <property type="entry name" value="PFK"/>
    <property type="match status" value="1"/>
</dbReference>
<comment type="similarity">
    <text evidence="6">Belongs to the phosphofructokinase type A (PFKA) family. PPi-dependent PFK group II subfamily. Clade 'B2' sub-subfamily.</text>
</comment>
<dbReference type="KEGG" id="pcat:Pcatena_02030"/>
<dbReference type="PANTHER" id="PTHR45770">
    <property type="entry name" value="ATP-DEPENDENT 6-PHOSPHOFRUCTOKINASE 1"/>
    <property type="match status" value="1"/>
</dbReference>
<evidence type="ECO:0000256" key="3">
    <source>
        <dbReference type="ARBA" id="ARBA00022723"/>
    </source>
</evidence>
<comment type="activity regulation">
    <text evidence="6">Non-allosteric.</text>
</comment>
<dbReference type="GO" id="GO:0046872">
    <property type="term" value="F:metal ion binding"/>
    <property type="evidence" value="ECO:0007669"/>
    <property type="project" value="UniProtKB-KW"/>
</dbReference>
<dbReference type="GeneID" id="88848352"/>
<dbReference type="RefSeq" id="WP_126420850.1">
    <property type="nucleotide sequence ID" value="NZ_AP019367.1"/>
</dbReference>
<dbReference type="SUPFAM" id="SSF53784">
    <property type="entry name" value="Phosphofructokinase"/>
    <property type="match status" value="1"/>
</dbReference>
<keyword evidence="2 6" id="KW-0808">Transferase</keyword>
<evidence type="ECO:0000256" key="2">
    <source>
        <dbReference type="ARBA" id="ARBA00022679"/>
    </source>
</evidence>
<dbReference type="InterPro" id="IPR050929">
    <property type="entry name" value="PFKA"/>
</dbReference>
<feature type="active site" description="Proton acceptor" evidence="6">
    <location>
        <position position="139"/>
    </location>
</feature>
<dbReference type="Gene3D" id="3.40.50.450">
    <property type="match status" value="1"/>
</dbReference>
<dbReference type="InterPro" id="IPR011404">
    <property type="entry name" value="PPi-PFK"/>
</dbReference>
<feature type="domain" description="Phosphofructokinase" evidence="7">
    <location>
        <begin position="8"/>
        <end position="315"/>
    </location>
</feature>
<dbReference type="GO" id="GO:0005737">
    <property type="term" value="C:cytoplasm"/>
    <property type="evidence" value="ECO:0007669"/>
    <property type="project" value="UniProtKB-SubCell"/>
</dbReference>
<keyword evidence="3 6" id="KW-0479">Metal-binding</keyword>
<evidence type="ECO:0000313" key="9">
    <source>
        <dbReference type="Proteomes" id="UP000273154"/>
    </source>
</evidence>
<dbReference type="GO" id="GO:0047334">
    <property type="term" value="F:diphosphate-fructose-6-phosphate 1-phosphotransferase activity"/>
    <property type="evidence" value="ECO:0007669"/>
    <property type="project" value="UniProtKB-EC"/>
</dbReference>
<name>A0A3G9K0F8_9ACTN</name>
<feature type="binding site" evidence="6">
    <location>
        <begin position="137"/>
        <end position="139"/>
    </location>
    <ligand>
        <name>substrate</name>
    </ligand>
</feature>
<dbReference type="Gene3D" id="3.40.50.460">
    <property type="entry name" value="Phosphofructokinase domain"/>
    <property type="match status" value="1"/>
</dbReference>
<dbReference type="InterPro" id="IPR035966">
    <property type="entry name" value="PKF_sf"/>
</dbReference>
<feature type="binding site" evidence="6">
    <location>
        <position position="239"/>
    </location>
    <ligand>
        <name>substrate</name>
    </ligand>
</feature>
<dbReference type="PIRSF" id="PIRSF036483">
    <property type="entry name" value="PFK_XF0274"/>
    <property type="match status" value="1"/>
</dbReference>
<protein>
    <recommendedName>
        <fullName evidence="6">Pyrophosphate--fructose 6-phosphate 1-phosphotransferase</fullName>
        <ecNumber evidence="6">2.7.1.90</ecNumber>
    </recommendedName>
    <alternativeName>
        <fullName evidence="6">6-phosphofructokinase, pyrophosphate dependent</fullName>
    </alternativeName>
    <alternativeName>
        <fullName evidence="6">PPi-dependent phosphofructokinase</fullName>
        <shortName evidence="6">PPi-PFK</shortName>
    </alternativeName>
    <alternativeName>
        <fullName evidence="6">Pyrophosphate-dependent 6-phosphofructose-1-kinase</fullName>
    </alternativeName>
</protein>
<evidence type="ECO:0000256" key="1">
    <source>
        <dbReference type="ARBA" id="ARBA00001946"/>
    </source>
</evidence>
<evidence type="ECO:0000256" key="6">
    <source>
        <dbReference type="HAMAP-Rule" id="MF_01978"/>
    </source>
</evidence>
<feature type="binding site" evidence="6">
    <location>
        <begin position="182"/>
        <end position="184"/>
    </location>
    <ligand>
        <name>substrate</name>
    </ligand>
</feature>
<organism evidence="8 9">
    <name type="scientific">Parolsenella catena</name>
    <dbReference type="NCBI Taxonomy" id="2003188"/>
    <lineage>
        <taxon>Bacteria</taxon>
        <taxon>Bacillati</taxon>
        <taxon>Actinomycetota</taxon>
        <taxon>Coriobacteriia</taxon>
        <taxon>Coriobacteriales</taxon>
        <taxon>Atopobiaceae</taxon>
        <taxon>Parolsenella</taxon>
    </lineage>
</organism>
<dbReference type="PRINTS" id="PR00476">
    <property type="entry name" value="PHFRCTKINASE"/>
</dbReference>
<evidence type="ECO:0000259" key="7">
    <source>
        <dbReference type="Pfam" id="PF00365"/>
    </source>
</evidence>
<evidence type="ECO:0000256" key="5">
    <source>
        <dbReference type="ARBA" id="ARBA00022842"/>
    </source>
</evidence>
<evidence type="ECO:0000313" key="8">
    <source>
        <dbReference type="EMBL" id="BBH49616.1"/>
    </source>
</evidence>
<feature type="binding site" evidence="6">
    <location>
        <position position="109"/>
    </location>
    <ligand>
        <name>Mg(2+)</name>
        <dbReference type="ChEBI" id="CHEBI:18420"/>
        <note>catalytic</note>
    </ligand>
</feature>
<dbReference type="EMBL" id="AP019367">
    <property type="protein sequence ID" value="BBH49616.1"/>
    <property type="molecule type" value="Genomic_DNA"/>
</dbReference>
<dbReference type="EC" id="2.7.1.90" evidence="6"/>
<feature type="binding site" evidence="6">
    <location>
        <position position="14"/>
    </location>
    <ligand>
        <name>diphosphate</name>
        <dbReference type="ChEBI" id="CHEBI:33019"/>
    </ligand>
</feature>